<name>A0A9P5TZG4_9AGAR</name>
<dbReference type="PANTHER" id="PTHR33096">
    <property type="entry name" value="CXC2 DOMAIN-CONTAINING PROTEIN"/>
    <property type="match status" value="1"/>
</dbReference>
<dbReference type="Pfam" id="PF18758">
    <property type="entry name" value="KDZ"/>
    <property type="match status" value="1"/>
</dbReference>
<keyword evidence="2" id="KW-1185">Reference proteome</keyword>
<sequence>MSKIIPLIIPTYIELQRQTRSLRDKGVTNVEAQKCDCCQTAHKLSIWVYHFSKFEQIELWASECSKASVQLVRSGLFPCSPIFPMLAVDIHVLDFVCRLFLHIAPNYTAWCSTATNFLAAQGYHLPGDDPLRRRFATALQWFMFLNEMTSARINNILHGVHADLVPNLSVTGTYWSPAAHCNQETPTMPEEPANIVVNVDACFTQKYSAKGGRDPPCAHPNTFFIPEEEVNAWKQHTTEDSEDQDNHLKGALRVPKSVLDGCLVSFTAADEARIKGSTQFFDIAANMTLLCRHDCSLFSVNMTTAGEGQHYVLALLGKLFEHLPSDFFVRLLYNIGCQLHQSCDKWGFLKSYMNQMTFAVHQWPCQIVYHPRKCLGYGLCYGEGAEHLWHTLSHLIAYGRVTGLGTWLHWKSYACEVKLREAEEVLHESGFPEDVLRHEWKAQSAVKEAIRLHKSRDTAQAHVDELRRRIIDVLSEHWEVATAELELEAALNVLTKARAKSPFLVKKMNARALKTHIREHLRAQQRINEHTQDLIKQRDPSIADLARWLIQQKKAPRNSVAPVKIEMEGLFNLHVDDDIWLDIGLGYEEEDETIPPLWLSNDKVHMGIHALLD</sequence>
<organism evidence="1 2">
    <name type="scientific">Rhodocollybia butyracea</name>
    <dbReference type="NCBI Taxonomy" id="206335"/>
    <lineage>
        <taxon>Eukaryota</taxon>
        <taxon>Fungi</taxon>
        <taxon>Dikarya</taxon>
        <taxon>Basidiomycota</taxon>
        <taxon>Agaricomycotina</taxon>
        <taxon>Agaricomycetes</taxon>
        <taxon>Agaricomycetidae</taxon>
        <taxon>Agaricales</taxon>
        <taxon>Marasmiineae</taxon>
        <taxon>Omphalotaceae</taxon>
        <taxon>Rhodocollybia</taxon>
    </lineage>
</organism>
<gene>
    <name evidence="1" type="ORF">BDP27DRAFT_1385337</name>
</gene>
<evidence type="ECO:0008006" key="3">
    <source>
        <dbReference type="Google" id="ProtNLM"/>
    </source>
</evidence>
<reference evidence="1" key="1">
    <citation type="submission" date="2020-11" db="EMBL/GenBank/DDBJ databases">
        <authorList>
            <consortium name="DOE Joint Genome Institute"/>
            <person name="Ahrendt S."/>
            <person name="Riley R."/>
            <person name="Andreopoulos W."/>
            <person name="Labutti K."/>
            <person name="Pangilinan J."/>
            <person name="Ruiz-Duenas F.J."/>
            <person name="Barrasa J.M."/>
            <person name="Sanchez-Garcia M."/>
            <person name="Camarero S."/>
            <person name="Miyauchi S."/>
            <person name="Serrano A."/>
            <person name="Linde D."/>
            <person name="Babiker R."/>
            <person name="Drula E."/>
            <person name="Ayuso-Fernandez I."/>
            <person name="Pacheco R."/>
            <person name="Padilla G."/>
            <person name="Ferreira P."/>
            <person name="Barriuso J."/>
            <person name="Kellner H."/>
            <person name="Castanera R."/>
            <person name="Alfaro M."/>
            <person name="Ramirez L."/>
            <person name="Pisabarro A.G."/>
            <person name="Kuo A."/>
            <person name="Tritt A."/>
            <person name="Lipzen A."/>
            <person name="He G."/>
            <person name="Yan M."/>
            <person name="Ng V."/>
            <person name="Cullen D."/>
            <person name="Martin F."/>
            <person name="Rosso M.-N."/>
            <person name="Henrissat B."/>
            <person name="Hibbett D."/>
            <person name="Martinez A.T."/>
            <person name="Grigoriev I.V."/>
        </authorList>
    </citation>
    <scope>NUCLEOTIDE SEQUENCE</scope>
    <source>
        <strain evidence="1">AH 40177</strain>
    </source>
</reference>
<dbReference type="EMBL" id="JADNRY010000199">
    <property type="protein sequence ID" value="KAF9061500.1"/>
    <property type="molecule type" value="Genomic_DNA"/>
</dbReference>
<dbReference type="OrthoDB" id="3259803at2759"/>
<dbReference type="InterPro" id="IPR040521">
    <property type="entry name" value="KDZ"/>
</dbReference>
<dbReference type="Proteomes" id="UP000772434">
    <property type="component" value="Unassembled WGS sequence"/>
</dbReference>
<protein>
    <recommendedName>
        <fullName evidence="3">CxC2-like cysteine cluster KDZ transposase-associated domain-containing protein</fullName>
    </recommendedName>
</protein>
<evidence type="ECO:0000313" key="1">
    <source>
        <dbReference type="EMBL" id="KAF9061500.1"/>
    </source>
</evidence>
<evidence type="ECO:0000313" key="2">
    <source>
        <dbReference type="Proteomes" id="UP000772434"/>
    </source>
</evidence>
<dbReference type="PANTHER" id="PTHR33096:SF1">
    <property type="entry name" value="CXC1-LIKE CYSTEINE CLUSTER ASSOCIATED WITH KDZ TRANSPOSASES DOMAIN-CONTAINING PROTEIN"/>
    <property type="match status" value="1"/>
</dbReference>
<dbReference type="AlphaFoldDB" id="A0A9P5TZG4"/>
<comment type="caution">
    <text evidence="1">The sequence shown here is derived from an EMBL/GenBank/DDBJ whole genome shotgun (WGS) entry which is preliminary data.</text>
</comment>
<accession>A0A9P5TZG4</accession>
<proteinExistence type="predicted"/>